<protein>
    <submittedName>
        <fullName evidence="2">Exocyst complex component EXO70B1</fullName>
    </submittedName>
</protein>
<dbReference type="SUPFAM" id="SSF74788">
    <property type="entry name" value="Cullin repeat-like"/>
    <property type="match status" value="1"/>
</dbReference>
<dbReference type="Pfam" id="PF20669">
    <property type="entry name" value="Exo70_N"/>
    <property type="match status" value="1"/>
</dbReference>
<comment type="caution">
    <text evidence="2">The sequence shown here is derived from an EMBL/GenBank/DDBJ whole genome shotgun (WGS) entry which is preliminary data.</text>
</comment>
<feature type="compositionally biased region" description="Acidic residues" evidence="1">
    <location>
        <begin position="160"/>
        <end position="175"/>
    </location>
</feature>
<evidence type="ECO:0000313" key="2">
    <source>
        <dbReference type="EMBL" id="KAL2526084.1"/>
    </source>
</evidence>
<evidence type="ECO:0000256" key="1">
    <source>
        <dbReference type="SAM" id="MobiDB-lite"/>
    </source>
</evidence>
<name>A0ABD1UM02_9LAMI</name>
<gene>
    <name evidence="2" type="ORF">Adt_11138</name>
</gene>
<dbReference type="Gene3D" id="1.20.1280.170">
    <property type="entry name" value="Exocyst complex component Exo70"/>
    <property type="match status" value="1"/>
</dbReference>
<sequence length="198" mass="22810">MVENGEHKLIAVARHIANTLGHTDTMTDDILKIFSNFDGILREKLTEKLFDEDPRDYATLERTLKSLDRQISHYVSSDQPIWSDSAESSSFLDSVDQLISAIRDWTQLADDKNIAACLDWAEDLLQQSMFRLEDKFRSLVERGAESFDLTRGESTHLDFSDEDDSGEEDGDDNEISVEKKTNLNKIKLFRIYLYFCKD</sequence>
<dbReference type="EMBL" id="JBFOLK010000003">
    <property type="protein sequence ID" value="KAL2526084.1"/>
    <property type="molecule type" value="Genomic_DNA"/>
</dbReference>
<organism evidence="2 3">
    <name type="scientific">Abeliophyllum distichum</name>
    <dbReference type="NCBI Taxonomy" id="126358"/>
    <lineage>
        <taxon>Eukaryota</taxon>
        <taxon>Viridiplantae</taxon>
        <taxon>Streptophyta</taxon>
        <taxon>Embryophyta</taxon>
        <taxon>Tracheophyta</taxon>
        <taxon>Spermatophyta</taxon>
        <taxon>Magnoliopsida</taxon>
        <taxon>eudicotyledons</taxon>
        <taxon>Gunneridae</taxon>
        <taxon>Pentapetalae</taxon>
        <taxon>asterids</taxon>
        <taxon>lamiids</taxon>
        <taxon>Lamiales</taxon>
        <taxon>Oleaceae</taxon>
        <taxon>Forsythieae</taxon>
        <taxon>Abeliophyllum</taxon>
    </lineage>
</organism>
<proteinExistence type="predicted"/>
<accession>A0ABD1UM02</accession>
<dbReference type="AlphaFoldDB" id="A0ABD1UM02"/>
<dbReference type="Proteomes" id="UP001604336">
    <property type="component" value="Unassembled WGS sequence"/>
</dbReference>
<keyword evidence="3" id="KW-1185">Reference proteome</keyword>
<feature type="region of interest" description="Disordered" evidence="1">
    <location>
        <begin position="153"/>
        <end position="176"/>
    </location>
</feature>
<reference evidence="3" key="1">
    <citation type="submission" date="2024-07" db="EMBL/GenBank/DDBJ databases">
        <title>Two chromosome-level genome assemblies of Korean endemic species Abeliophyllum distichum and Forsythia ovata (Oleaceae).</title>
        <authorList>
            <person name="Jang H."/>
        </authorList>
    </citation>
    <scope>NUCLEOTIDE SEQUENCE [LARGE SCALE GENOMIC DNA]</scope>
</reference>
<dbReference type="InterPro" id="IPR016159">
    <property type="entry name" value="Cullin_repeat-like_dom_sf"/>
</dbReference>
<evidence type="ECO:0000313" key="3">
    <source>
        <dbReference type="Proteomes" id="UP001604336"/>
    </source>
</evidence>